<dbReference type="EMBL" id="FOMJ01000013">
    <property type="protein sequence ID" value="SFD92028.1"/>
    <property type="molecule type" value="Genomic_DNA"/>
</dbReference>
<dbReference type="AlphaFoldDB" id="A0A1I1WCB3"/>
<keyword evidence="2" id="KW-1185">Reference proteome</keyword>
<dbReference type="STRING" id="1123397.SAMN05660831_02598"/>
<gene>
    <name evidence="1" type="ORF">SAMN05660831_02598</name>
</gene>
<dbReference type="RefSeq" id="WP_093429207.1">
    <property type="nucleotide sequence ID" value="NZ_FOMJ01000013.1"/>
</dbReference>
<name>A0A1I1WCB3_9GAMM</name>
<reference evidence="1 2" key="1">
    <citation type="submission" date="2016-10" db="EMBL/GenBank/DDBJ databases">
        <authorList>
            <person name="de Groot N.N."/>
        </authorList>
    </citation>
    <scope>NUCLEOTIDE SEQUENCE [LARGE SCALE GENOMIC DNA]</scope>
    <source>
        <strain evidence="1 2">HL3</strain>
    </source>
</reference>
<evidence type="ECO:0000313" key="2">
    <source>
        <dbReference type="Proteomes" id="UP000198611"/>
    </source>
</evidence>
<sequence length="561" mass="62768">MNPFNHYGIGPVGLASLLLLAGCGGEGKTTDGASHEGLDWPALTRQEFDGPPPAWEVHNAEAPITSQCYTRTEGEYNPCYTCHQSYPHRSRPNAMNDGYLQGEYDFSDVGLTNHWDNLFVDRRDAVAAIPDEAVIEYIHEDNYRPFRRAYEAGETDWDGYFPVIEDLASGADAFDDQGFAKDGSGWVAFNYKPLPSTFWPTNGSTDDVMIRLAEPFRSARNCSGVGTNASRDVYLANLSIAEMAIKGLDRIDTPPINEAAVCTDLDGDGDNRGTATSIDWRDHYVGRAHDVDTARQLYPAGTEFLHTVRYVGVNDDGEIDNAPRMKEVRYMRKHRFYDPADLRAMYGNEHQEKIDGNLPRYHPVKGGGLNNGFGWQVLGFIEDAGGELRPQTHEEQKFCMGCHTTIGTTIDQTFAFGRKVTGAEGWGYIDTRGMADAPSISENKGEILQYLERVGGGSEFRENEEMQQRWFDDDGNVLTEKVKAADVHELITPSRERALKLNKAYWLITKAQSFVHGRDATIAPAENVYREIPEDTPPLDPEHRYLGPDAWDLRLDWSAVD</sequence>
<protein>
    <submittedName>
        <fullName evidence="1">Uncharacterized protein</fullName>
    </submittedName>
</protein>
<evidence type="ECO:0000313" key="1">
    <source>
        <dbReference type="EMBL" id="SFD92028.1"/>
    </source>
</evidence>
<dbReference type="OrthoDB" id="8692at2"/>
<accession>A0A1I1WCB3</accession>
<organism evidence="1 2">
    <name type="scientific">Thiohalospira halophila DSM 15071</name>
    <dbReference type="NCBI Taxonomy" id="1123397"/>
    <lineage>
        <taxon>Bacteria</taxon>
        <taxon>Pseudomonadati</taxon>
        <taxon>Pseudomonadota</taxon>
        <taxon>Gammaproteobacteria</taxon>
        <taxon>Thiohalospirales</taxon>
        <taxon>Thiohalospiraceae</taxon>
        <taxon>Thiohalospira</taxon>
    </lineage>
</organism>
<dbReference type="Proteomes" id="UP000198611">
    <property type="component" value="Unassembled WGS sequence"/>
</dbReference>
<proteinExistence type="predicted"/>